<name>A0A2Z4YRK0_RHILE</name>
<proteinExistence type="predicted"/>
<protein>
    <submittedName>
        <fullName evidence="2">Uncharacterized protein</fullName>
    </submittedName>
</protein>
<keyword evidence="2" id="KW-0614">Plasmid</keyword>
<dbReference type="AlphaFoldDB" id="A0A2Z4YRK0"/>
<gene>
    <name evidence="2" type="ORF">DLJ82_5667</name>
</gene>
<geneLocation type="plasmid" evidence="2 3">
    <name>unnamed1</name>
</geneLocation>
<feature type="compositionally biased region" description="Polar residues" evidence="1">
    <location>
        <begin position="37"/>
        <end position="55"/>
    </location>
</feature>
<evidence type="ECO:0000313" key="2">
    <source>
        <dbReference type="EMBL" id="AXA43228.1"/>
    </source>
</evidence>
<evidence type="ECO:0000256" key="1">
    <source>
        <dbReference type="SAM" id="MobiDB-lite"/>
    </source>
</evidence>
<feature type="region of interest" description="Disordered" evidence="1">
    <location>
        <begin position="27"/>
        <end position="87"/>
    </location>
</feature>
<evidence type="ECO:0000313" key="3">
    <source>
        <dbReference type="Proteomes" id="UP000251166"/>
    </source>
</evidence>
<dbReference type="Proteomes" id="UP000251166">
    <property type="component" value="Plasmid unnamed1"/>
</dbReference>
<feature type="compositionally biased region" description="Basic and acidic residues" evidence="1">
    <location>
        <begin position="75"/>
        <end position="87"/>
    </location>
</feature>
<accession>A0A2Z4YRK0</accession>
<sequence>MEFSECGMLSAGPIPRQNLQERKAVANGSVPIRCHPTTPSGTTFAGDNRMPSKSQLAHGVPRQSCANQTVFHAHPVNDREKGNKINN</sequence>
<reference evidence="2 3" key="1">
    <citation type="submission" date="2018-07" db="EMBL/GenBank/DDBJ databases">
        <title>Rhizobium leguminosarum strain:ATCC 14479 Genome sequencing and assembly.</title>
        <authorList>
            <person name="Chakraborty R."/>
        </authorList>
    </citation>
    <scope>NUCLEOTIDE SEQUENCE [LARGE SCALE GENOMIC DNA]</scope>
    <source>
        <strain evidence="2 3">ATCC 14479</strain>
        <plasmid evidence="3">Plasmid unnamed1</plasmid>
    </source>
</reference>
<dbReference type="EMBL" id="CP030761">
    <property type="protein sequence ID" value="AXA43228.1"/>
    <property type="molecule type" value="Genomic_DNA"/>
</dbReference>
<organism evidence="2 3">
    <name type="scientific">Rhizobium leguminosarum</name>
    <dbReference type="NCBI Taxonomy" id="384"/>
    <lineage>
        <taxon>Bacteria</taxon>
        <taxon>Pseudomonadati</taxon>
        <taxon>Pseudomonadota</taxon>
        <taxon>Alphaproteobacteria</taxon>
        <taxon>Hyphomicrobiales</taxon>
        <taxon>Rhizobiaceae</taxon>
        <taxon>Rhizobium/Agrobacterium group</taxon>
        <taxon>Rhizobium</taxon>
    </lineage>
</organism>